<dbReference type="Proteomes" id="UP000294513">
    <property type="component" value="Unassembled WGS sequence"/>
</dbReference>
<comment type="caution">
    <text evidence="1">The sequence shown here is derived from an EMBL/GenBank/DDBJ whole genome shotgun (WGS) entry which is preliminary data.</text>
</comment>
<keyword evidence="2" id="KW-1185">Reference proteome</keyword>
<gene>
    <name evidence="1" type="ORF">E1298_08900</name>
</gene>
<dbReference type="AlphaFoldDB" id="A0A4R5C212"/>
<dbReference type="EMBL" id="SMKU01000028">
    <property type="protein sequence ID" value="TDD93641.1"/>
    <property type="molecule type" value="Genomic_DNA"/>
</dbReference>
<accession>A0A4R5C212</accession>
<dbReference type="RefSeq" id="WP_131890936.1">
    <property type="nucleotide sequence ID" value="NZ_SMKU01000028.1"/>
</dbReference>
<reference evidence="1 2" key="1">
    <citation type="submission" date="2019-03" db="EMBL/GenBank/DDBJ databases">
        <title>Draft genome sequences of novel Actinobacteria.</title>
        <authorList>
            <person name="Sahin N."/>
            <person name="Ay H."/>
            <person name="Saygin H."/>
        </authorList>
    </citation>
    <scope>NUCLEOTIDE SEQUENCE [LARGE SCALE GENOMIC DNA]</scope>
    <source>
        <strain evidence="1 2">H3C3</strain>
    </source>
</reference>
<protein>
    <submittedName>
        <fullName evidence="1">Uncharacterized protein</fullName>
    </submittedName>
</protein>
<proteinExistence type="predicted"/>
<name>A0A4R5C212_9ACTN</name>
<organism evidence="1 2">
    <name type="scientific">Actinomadura rubrisoli</name>
    <dbReference type="NCBI Taxonomy" id="2530368"/>
    <lineage>
        <taxon>Bacteria</taxon>
        <taxon>Bacillati</taxon>
        <taxon>Actinomycetota</taxon>
        <taxon>Actinomycetes</taxon>
        <taxon>Streptosporangiales</taxon>
        <taxon>Thermomonosporaceae</taxon>
        <taxon>Actinomadura</taxon>
    </lineage>
</organism>
<evidence type="ECO:0000313" key="2">
    <source>
        <dbReference type="Proteomes" id="UP000294513"/>
    </source>
</evidence>
<sequence>MENYCTGGAAYSRNHYSRVKYSLCSQVFRTGGNLFVRPVAAFEYYYFWIASWYSDDYMVRIEGVYAATAERTEERFFRKDTITGKDQVIGRAVPVKPGGGYTVSFGGMEKTGGYYSYTNRSWESVNVGIPRATIKRKAPQE</sequence>
<evidence type="ECO:0000313" key="1">
    <source>
        <dbReference type="EMBL" id="TDD93641.1"/>
    </source>
</evidence>